<gene>
    <name evidence="1" type="ORF">GCM10015535_62250</name>
</gene>
<dbReference type="EMBL" id="BMTF01000031">
    <property type="protein sequence ID" value="GGV95244.1"/>
    <property type="molecule type" value="Genomic_DNA"/>
</dbReference>
<comment type="caution">
    <text evidence="1">The sequence shown here is derived from an EMBL/GenBank/DDBJ whole genome shotgun (WGS) entry which is preliminary data.</text>
</comment>
<protein>
    <recommendedName>
        <fullName evidence="3">Polymer-forming cytoskeletal protein</fullName>
    </recommendedName>
</protein>
<keyword evidence="2" id="KW-1185">Reference proteome</keyword>
<name>A0ABQ2W825_9ACTN</name>
<dbReference type="Proteomes" id="UP000660675">
    <property type="component" value="Unassembled WGS sequence"/>
</dbReference>
<evidence type="ECO:0008006" key="3">
    <source>
        <dbReference type="Google" id="ProtNLM"/>
    </source>
</evidence>
<evidence type="ECO:0000313" key="2">
    <source>
        <dbReference type="Proteomes" id="UP000660675"/>
    </source>
</evidence>
<evidence type="ECO:0000313" key="1">
    <source>
        <dbReference type="EMBL" id="GGV95244.1"/>
    </source>
</evidence>
<sequence>MNEDASDRTGSRTVVDTPLPIDMAVARRAAEAMRAAASEACEAAGVPDTSGWLTDLVRPEFGSFQEFVTELRDDADPDHVPLIPALCARILGDGARTDRTLAGDQRVENPFFHHGDLVVQGHLDIAAPFVVTGSLTVEGCLADCGPDSVVAVGDDMTAHAVHTDGEISVGGDIAAEVVYGHYNDQTLQAATIRARLVIEDEHCTIAAVEADTHFDLDDYQQGYGEGVQERLRELLVDEVFGDEEDEEQLDRSLLFGRMREGLPVFRADDA</sequence>
<accession>A0ABQ2W825</accession>
<organism evidence="1 2">
    <name type="scientific">Streptomyces gelaticus</name>
    <dbReference type="NCBI Taxonomy" id="285446"/>
    <lineage>
        <taxon>Bacteria</taxon>
        <taxon>Bacillati</taxon>
        <taxon>Actinomycetota</taxon>
        <taxon>Actinomycetes</taxon>
        <taxon>Kitasatosporales</taxon>
        <taxon>Streptomycetaceae</taxon>
        <taxon>Streptomyces</taxon>
    </lineage>
</organism>
<reference evidence="2" key="1">
    <citation type="journal article" date="2019" name="Int. J. Syst. Evol. Microbiol.">
        <title>The Global Catalogue of Microorganisms (GCM) 10K type strain sequencing project: providing services to taxonomists for standard genome sequencing and annotation.</title>
        <authorList>
            <consortium name="The Broad Institute Genomics Platform"/>
            <consortium name="The Broad Institute Genome Sequencing Center for Infectious Disease"/>
            <person name="Wu L."/>
            <person name="Ma J."/>
        </authorList>
    </citation>
    <scope>NUCLEOTIDE SEQUENCE [LARGE SCALE GENOMIC DNA]</scope>
    <source>
        <strain evidence="2">JCM 4376</strain>
    </source>
</reference>
<proteinExistence type="predicted"/>